<evidence type="ECO:0000256" key="1">
    <source>
        <dbReference type="SAM" id="Phobius"/>
    </source>
</evidence>
<accession>A0A1H6W163</accession>
<keyword evidence="1" id="KW-0812">Transmembrane</keyword>
<evidence type="ECO:0000313" key="3">
    <source>
        <dbReference type="Proteomes" id="UP000199702"/>
    </source>
</evidence>
<protein>
    <recommendedName>
        <fullName evidence="4">DUF4258 domain-containing protein</fullName>
    </recommendedName>
</protein>
<organism evidence="2 3">
    <name type="scientific">Flavobacterium terrigena</name>
    <dbReference type="NCBI Taxonomy" id="402734"/>
    <lineage>
        <taxon>Bacteria</taxon>
        <taxon>Pseudomonadati</taxon>
        <taxon>Bacteroidota</taxon>
        <taxon>Flavobacteriia</taxon>
        <taxon>Flavobacteriales</taxon>
        <taxon>Flavobacteriaceae</taxon>
        <taxon>Flavobacterium</taxon>
    </lineage>
</organism>
<evidence type="ECO:0008006" key="4">
    <source>
        <dbReference type="Google" id="ProtNLM"/>
    </source>
</evidence>
<feature type="transmembrane region" description="Helical" evidence="1">
    <location>
        <begin position="7"/>
        <end position="27"/>
    </location>
</feature>
<gene>
    <name evidence="2" type="ORF">SAMN05660918_2389</name>
</gene>
<dbReference type="EMBL" id="FNYA01000006">
    <property type="protein sequence ID" value="SEJ10701.1"/>
    <property type="molecule type" value="Genomic_DNA"/>
</dbReference>
<dbReference type="Proteomes" id="UP000199702">
    <property type="component" value="Unassembled WGS sequence"/>
</dbReference>
<evidence type="ECO:0000313" key="2">
    <source>
        <dbReference type="EMBL" id="SEJ10701.1"/>
    </source>
</evidence>
<dbReference type="OrthoDB" id="1466970at2"/>
<proteinExistence type="predicted"/>
<keyword evidence="1" id="KW-1133">Transmembrane helix</keyword>
<name>A0A1H6W163_9FLAO</name>
<dbReference type="AlphaFoldDB" id="A0A1H6W163"/>
<dbReference type="STRING" id="402734.SAMN05660918_2389"/>
<keyword evidence="1" id="KW-0472">Membrane</keyword>
<sequence length="128" mass="14654">MTLRWRLAFYIFGLLIGFYFVGEFLSAKAESKGVTFCYFPNCRVIKDIRSKPFKTSAAVDSILAKKITTMKEIDVAIFHGDVDFEKSNVPYKHGKKYIIDSQLPGNKKVTFTVINKTNQVVLEDIKFN</sequence>
<keyword evidence="3" id="KW-1185">Reference proteome</keyword>
<reference evidence="3" key="1">
    <citation type="submission" date="2016-10" db="EMBL/GenBank/DDBJ databases">
        <authorList>
            <person name="Varghese N."/>
            <person name="Submissions S."/>
        </authorList>
    </citation>
    <scope>NUCLEOTIDE SEQUENCE [LARGE SCALE GENOMIC DNA]</scope>
    <source>
        <strain evidence="3">DSM 17934</strain>
    </source>
</reference>
<dbReference type="RefSeq" id="WP_091313703.1">
    <property type="nucleotide sequence ID" value="NZ_CBCSJU010000001.1"/>
</dbReference>